<protein>
    <submittedName>
        <fullName evidence="1">Uncharacterized protein</fullName>
    </submittedName>
</protein>
<reference evidence="1 2" key="1">
    <citation type="submission" date="2019-08" db="EMBL/GenBank/DDBJ databases">
        <authorList>
            <person name="Alioto T."/>
            <person name="Alioto T."/>
            <person name="Gomez Garrido J."/>
        </authorList>
    </citation>
    <scope>NUCLEOTIDE SEQUENCE [LARGE SCALE GENOMIC DNA]</scope>
</reference>
<gene>
    <name evidence="1" type="ORF">CINCED_3A014364</name>
</gene>
<proteinExistence type="predicted"/>
<organism evidence="1 2">
    <name type="scientific">Cinara cedri</name>
    <dbReference type="NCBI Taxonomy" id="506608"/>
    <lineage>
        <taxon>Eukaryota</taxon>
        <taxon>Metazoa</taxon>
        <taxon>Ecdysozoa</taxon>
        <taxon>Arthropoda</taxon>
        <taxon>Hexapoda</taxon>
        <taxon>Insecta</taxon>
        <taxon>Pterygota</taxon>
        <taxon>Neoptera</taxon>
        <taxon>Paraneoptera</taxon>
        <taxon>Hemiptera</taxon>
        <taxon>Sternorrhyncha</taxon>
        <taxon>Aphidomorpha</taxon>
        <taxon>Aphidoidea</taxon>
        <taxon>Aphididae</taxon>
        <taxon>Lachninae</taxon>
        <taxon>Cinara</taxon>
    </lineage>
</organism>
<dbReference type="PANTHER" id="PTHR45913">
    <property type="entry name" value="EPM2A-INTERACTING PROTEIN 1"/>
    <property type="match status" value="1"/>
</dbReference>
<dbReference type="PANTHER" id="PTHR45913:SF5">
    <property type="entry name" value="GENERAL TRANSCRIPTION FACTOR II-I REPEAT DOMAIN-CONTAINING PROTEIN 2A-LIKE PROTEIN"/>
    <property type="match status" value="1"/>
</dbReference>
<name>A0A5E4N8K8_9HEMI</name>
<sequence>MKDVVKIINFIRSRALNQRKFKIFLEEIDAEKGDIVYFINARWLSREKVLKKVFDLKTEVFEFAASKGKSKGGLKSNVDKNRKYYGL</sequence>
<dbReference type="AlphaFoldDB" id="A0A5E4N8K8"/>
<dbReference type="Proteomes" id="UP000325440">
    <property type="component" value="Unassembled WGS sequence"/>
</dbReference>
<dbReference type="OrthoDB" id="6603565at2759"/>
<evidence type="ECO:0000313" key="2">
    <source>
        <dbReference type="Proteomes" id="UP000325440"/>
    </source>
</evidence>
<accession>A0A5E4N8K8</accession>
<keyword evidence="2" id="KW-1185">Reference proteome</keyword>
<dbReference type="EMBL" id="CABPRJ010001912">
    <property type="protein sequence ID" value="VVC41088.1"/>
    <property type="molecule type" value="Genomic_DNA"/>
</dbReference>
<evidence type="ECO:0000313" key="1">
    <source>
        <dbReference type="EMBL" id="VVC41088.1"/>
    </source>
</evidence>